<dbReference type="InterPro" id="IPR013113">
    <property type="entry name" value="SIP_FAD-bd"/>
</dbReference>
<accession>S2VYM5</accession>
<dbReference type="PROSITE" id="PS51384">
    <property type="entry name" value="FAD_FR"/>
    <property type="match status" value="1"/>
</dbReference>
<dbReference type="OrthoDB" id="3291337at2"/>
<dbReference type="InterPro" id="IPR039261">
    <property type="entry name" value="FNR_nucleotide-bd"/>
</dbReference>
<dbReference type="Pfam" id="PF04954">
    <property type="entry name" value="SIP"/>
    <property type="match status" value="1"/>
</dbReference>
<dbReference type="SUPFAM" id="SSF63380">
    <property type="entry name" value="Riboflavin synthase domain-like"/>
    <property type="match status" value="1"/>
</dbReference>
<dbReference type="CDD" id="cd06193">
    <property type="entry name" value="siderophore_interacting"/>
    <property type="match status" value="1"/>
</dbReference>
<dbReference type="InterPro" id="IPR017938">
    <property type="entry name" value="Riboflavin_synthase-like_b-brl"/>
</dbReference>
<dbReference type="HOGENOM" id="CLU_040923_1_1_11"/>
<dbReference type="Pfam" id="PF08021">
    <property type="entry name" value="FAD_binding_9"/>
    <property type="match status" value="1"/>
</dbReference>
<dbReference type="AlphaFoldDB" id="S2VYM5"/>
<dbReference type="InterPro" id="IPR007037">
    <property type="entry name" value="SIP_rossman_dom"/>
</dbReference>
<dbReference type="PANTHER" id="PTHR30157">
    <property type="entry name" value="FERRIC REDUCTASE, NADPH-DEPENDENT"/>
    <property type="match status" value="1"/>
</dbReference>
<evidence type="ECO:0000313" key="3">
    <source>
        <dbReference type="Proteomes" id="UP000014417"/>
    </source>
</evidence>
<comment type="caution">
    <text evidence="2">The sequence shown here is derived from an EMBL/GenBank/DDBJ whole genome shotgun (WGS) entry which is preliminary data.</text>
</comment>
<name>S2VYM5_9ACTN</name>
<dbReference type="EMBL" id="AGZR01000009">
    <property type="protein sequence ID" value="EPD31971.1"/>
    <property type="molecule type" value="Genomic_DNA"/>
</dbReference>
<feature type="domain" description="FAD-binding FR-type" evidence="1">
    <location>
        <begin position="3"/>
        <end position="110"/>
    </location>
</feature>
<dbReference type="GO" id="GO:0016491">
    <property type="term" value="F:oxidoreductase activity"/>
    <property type="evidence" value="ECO:0007669"/>
    <property type="project" value="InterPro"/>
</dbReference>
<dbReference type="PANTHER" id="PTHR30157:SF0">
    <property type="entry name" value="NADPH-DEPENDENT FERRIC-CHELATE REDUCTASE"/>
    <property type="match status" value="1"/>
</dbReference>
<proteinExistence type="predicted"/>
<keyword evidence="3" id="KW-1185">Reference proteome</keyword>
<evidence type="ECO:0000313" key="2">
    <source>
        <dbReference type="EMBL" id="EPD31971.1"/>
    </source>
</evidence>
<sequence length="228" mass="25662">MQEQNFLCDVVSVGWLAENMRSITFYAPELLETGIRNSDPISCWFPDRNDGFDEFMRSYTVTQIDRQKQTFVLHFLLHENPGPAATWAKNVEVGDDLLVSYYGSEGFRLPEDKPAGVLFIADAAGVPFVNAAVDQLDQIEAKAFLLQHSEKDLHLPVDGRLATKWVLPAELMTNLSANHWDGWYAEIVCEASAAQDARRWLQNKAGLTKSDLHLHAYWTMAGAMGSKR</sequence>
<dbReference type="Gene3D" id="3.40.50.80">
    <property type="entry name" value="Nucleotide-binding domain of ferredoxin-NADP reductase (FNR) module"/>
    <property type="match status" value="1"/>
</dbReference>
<protein>
    <recommendedName>
        <fullName evidence="1">FAD-binding FR-type domain-containing protein</fullName>
    </recommendedName>
</protein>
<dbReference type="STRING" id="883161.HMPREF9306_01529"/>
<reference evidence="2 3" key="1">
    <citation type="submission" date="2013-04" db="EMBL/GenBank/DDBJ databases">
        <title>The Genome Sequence of Propionimicrobium lymphophilum ACS-093-V-SCH5.</title>
        <authorList>
            <consortium name="The Broad Institute Genomics Platform"/>
            <person name="Earl A."/>
            <person name="Ward D."/>
            <person name="Feldgarden M."/>
            <person name="Gevers D."/>
            <person name="Saerens B."/>
            <person name="Vaneechoutte M."/>
            <person name="Walker B."/>
            <person name="Young S."/>
            <person name="Zeng Q."/>
            <person name="Gargeya S."/>
            <person name="Fitzgerald M."/>
            <person name="Haas B."/>
            <person name="Abouelleil A."/>
            <person name="Allen A.W."/>
            <person name="Alvarado L."/>
            <person name="Arachchi H.M."/>
            <person name="Berlin A.M."/>
            <person name="Chapman S.B."/>
            <person name="Gainer-Dewar J."/>
            <person name="Goldberg J."/>
            <person name="Griggs A."/>
            <person name="Gujja S."/>
            <person name="Hansen M."/>
            <person name="Howarth C."/>
            <person name="Imamovic A."/>
            <person name="Ireland A."/>
            <person name="Larimer J."/>
            <person name="McCowan C."/>
            <person name="Murphy C."/>
            <person name="Pearson M."/>
            <person name="Poon T.W."/>
            <person name="Priest M."/>
            <person name="Roberts A."/>
            <person name="Saif S."/>
            <person name="Shea T."/>
            <person name="Sisk P."/>
            <person name="Sykes S."/>
            <person name="Wortman J."/>
            <person name="Nusbaum C."/>
            <person name="Birren B."/>
        </authorList>
    </citation>
    <scope>NUCLEOTIDE SEQUENCE [LARGE SCALE GENOMIC DNA]</scope>
    <source>
        <strain evidence="2 3">ACS-093-V-SCH5</strain>
    </source>
</reference>
<dbReference type="RefSeq" id="WP_016456353.1">
    <property type="nucleotide sequence ID" value="NZ_KE150269.1"/>
</dbReference>
<dbReference type="InterPro" id="IPR017927">
    <property type="entry name" value="FAD-bd_FR_type"/>
</dbReference>
<dbReference type="InterPro" id="IPR039374">
    <property type="entry name" value="SIP_fam"/>
</dbReference>
<dbReference type="Gene3D" id="2.40.30.10">
    <property type="entry name" value="Translation factors"/>
    <property type="match status" value="1"/>
</dbReference>
<organism evidence="2 3">
    <name type="scientific">Propionimicrobium lymphophilum ACS-093-V-SCH5</name>
    <dbReference type="NCBI Taxonomy" id="883161"/>
    <lineage>
        <taxon>Bacteria</taxon>
        <taxon>Bacillati</taxon>
        <taxon>Actinomycetota</taxon>
        <taxon>Actinomycetes</taxon>
        <taxon>Propionibacteriales</taxon>
        <taxon>Propionibacteriaceae</taxon>
        <taxon>Propionimicrobium</taxon>
    </lineage>
</organism>
<dbReference type="Proteomes" id="UP000014417">
    <property type="component" value="Unassembled WGS sequence"/>
</dbReference>
<gene>
    <name evidence="2" type="ORF">HMPREF9306_01529</name>
</gene>
<evidence type="ECO:0000259" key="1">
    <source>
        <dbReference type="PROSITE" id="PS51384"/>
    </source>
</evidence>